<dbReference type="Proteomes" id="UP000558192">
    <property type="component" value="Unassembled WGS sequence"/>
</dbReference>
<evidence type="ECO:0000256" key="1">
    <source>
        <dbReference type="SAM" id="Phobius"/>
    </source>
</evidence>
<sequence length="64" mass="7066">MRRVRAVALPYSVRLGGPHPLNFGVGRRWLLQLARRMPEGLSPDARLFATAYAAGFLAISLFIA</sequence>
<dbReference type="EMBL" id="JAATJC010000001">
    <property type="protein sequence ID" value="NJC05426.1"/>
    <property type="molecule type" value="Genomic_DNA"/>
</dbReference>
<keyword evidence="1" id="KW-1133">Transmembrane helix</keyword>
<accession>A0A7X5Y8G1</accession>
<evidence type="ECO:0000313" key="3">
    <source>
        <dbReference type="Proteomes" id="UP000558192"/>
    </source>
</evidence>
<reference evidence="2 3" key="1">
    <citation type="submission" date="2020-03" db="EMBL/GenBank/DDBJ databases">
        <title>Genomic Encyclopedia of Type Strains, Phase IV (KMG-IV): sequencing the most valuable type-strain genomes for metagenomic binning, comparative biology and taxonomic classification.</title>
        <authorList>
            <person name="Goeker M."/>
        </authorList>
    </citation>
    <scope>NUCLEOTIDE SEQUENCE [LARGE SCALE GENOMIC DNA]</scope>
    <source>
        <strain evidence="2 3">DSM 16846</strain>
    </source>
</reference>
<gene>
    <name evidence="2" type="ORF">GGQ97_001219</name>
</gene>
<proteinExistence type="predicted"/>
<keyword evidence="1" id="KW-0812">Transmembrane</keyword>
<evidence type="ECO:0000313" key="2">
    <source>
        <dbReference type="EMBL" id="NJC05426.1"/>
    </source>
</evidence>
<name>A0A7X5Y8G1_9SPHN</name>
<feature type="transmembrane region" description="Helical" evidence="1">
    <location>
        <begin position="45"/>
        <end position="63"/>
    </location>
</feature>
<keyword evidence="1" id="KW-0472">Membrane</keyword>
<comment type="caution">
    <text evidence="2">The sequence shown here is derived from an EMBL/GenBank/DDBJ whole genome shotgun (WGS) entry which is preliminary data.</text>
</comment>
<dbReference type="RefSeq" id="WP_168068121.1">
    <property type="nucleotide sequence ID" value="NZ_JAATJC010000001.1"/>
</dbReference>
<keyword evidence="3" id="KW-1185">Reference proteome</keyword>
<organism evidence="2 3">
    <name type="scientific">Sphingomonas kaistensis</name>
    <dbReference type="NCBI Taxonomy" id="298708"/>
    <lineage>
        <taxon>Bacteria</taxon>
        <taxon>Pseudomonadati</taxon>
        <taxon>Pseudomonadota</taxon>
        <taxon>Alphaproteobacteria</taxon>
        <taxon>Sphingomonadales</taxon>
        <taxon>Sphingomonadaceae</taxon>
        <taxon>Sphingomonas</taxon>
    </lineage>
</organism>
<protein>
    <submittedName>
        <fullName evidence="2">Uncharacterized protein</fullName>
    </submittedName>
</protein>
<dbReference type="AlphaFoldDB" id="A0A7X5Y8G1"/>